<evidence type="ECO:0000313" key="3">
    <source>
        <dbReference type="EMBL" id="SAL97113.1"/>
    </source>
</evidence>
<feature type="region of interest" description="Disordered" evidence="1">
    <location>
        <begin position="297"/>
        <end position="319"/>
    </location>
</feature>
<evidence type="ECO:0000313" key="4">
    <source>
        <dbReference type="Proteomes" id="UP000078561"/>
    </source>
</evidence>
<dbReference type="Pfam" id="PF00615">
    <property type="entry name" value="RGS"/>
    <property type="match status" value="1"/>
</dbReference>
<dbReference type="InterPro" id="IPR016137">
    <property type="entry name" value="RGS"/>
</dbReference>
<gene>
    <name evidence="3" type="primary">ABSGL_02571.1 scaffold 3452</name>
</gene>
<organism evidence="3">
    <name type="scientific">Absidia glauca</name>
    <name type="common">Pin mould</name>
    <dbReference type="NCBI Taxonomy" id="4829"/>
    <lineage>
        <taxon>Eukaryota</taxon>
        <taxon>Fungi</taxon>
        <taxon>Fungi incertae sedis</taxon>
        <taxon>Mucoromycota</taxon>
        <taxon>Mucoromycotina</taxon>
        <taxon>Mucoromycetes</taxon>
        <taxon>Mucorales</taxon>
        <taxon>Cunninghamellaceae</taxon>
        <taxon>Absidia</taxon>
    </lineage>
</organism>
<dbReference type="PROSITE" id="PS50132">
    <property type="entry name" value="RGS"/>
    <property type="match status" value="1"/>
</dbReference>
<feature type="compositionally biased region" description="Low complexity" evidence="1">
    <location>
        <begin position="238"/>
        <end position="248"/>
    </location>
</feature>
<dbReference type="InParanoid" id="A0A163J4H3"/>
<dbReference type="EMBL" id="LT551507">
    <property type="protein sequence ID" value="SAL97113.1"/>
    <property type="molecule type" value="Genomic_DNA"/>
</dbReference>
<dbReference type="Gene3D" id="1.10.167.10">
    <property type="entry name" value="Regulator of G-protein Signalling 4, domain 2"/>
    <property type="match status" value="1"/>
</dbReference>
<reference evidence="3" key="1">
    <citation type="submission" date="2016-04" db="EMBL/GenBank/DDBJ databases">
        <authorList>
            <person name="Evans L.H."/>
            <person name="Alamgir A."/>
            <person name="Owens N."/>
            <person name="Weber N.D."/>
            <person name="Virtaneva K."/>
            <person name="Barbian K."/>
            <person name="Babar A."/>
            <person name="Rosenke K."/>
        </authorList>
    </citation>
    <scope>NUCLEOTIDE SEQUENCE [LARGE SCALE GENOMIC DNA]</scope>
    <source>
        <strain evidence="3">CBS 101.48</strain>
    </source>
</reference>
<sequence length="356" mass="39664">MTTDHTLTTKTDGLTLELVLADKAPSPFRLQDFISYLDQTYCLENLAFYHAVIEYRTTCHFFFGHVNEEDDEPETVRVSNGQSFGFQKDQHDLLNREEQSCVDYLVRQFDAMMDQFIHLNAPQEINIPADMKQHLLACYYHHGSYHPGLLAPAYTSILELLRISAFIPFITDPQRLALALDLSPAFSLSSSSSSSSSASSSYVISSASSSSASLTSFQSSSLLQRPFSRPPFFFTSPPSTLTPSTSTPLAPPPLPWTPRRLKSSPALTYDVDPLVPPPPLPQLRTSSLPPNLCTNPATNHEDDGTSIYSSSSTIDEKTTGKKWTCPFRSRHRSARPGWRQIHVQNTALFDKQPTPS</sequence>
<name>A0A163J4H3_ABSGL</name>
<dbReference type="AlphaFoldDB" id="A0A163J4H3"/>
<dbReference type="OMA" id="WFTEDAT"/>
<accession>A0A163J4H3</accession>
<feature type="region of interest" description="Disordered" evidence="1">
    <location>
        <begin position="238"/>
        <end position="261"/>
    </location>
</feature>
<evidence type="ECO:0000259" key="2">
    <source>
        <dbReference type="PROSITE" id="PS50132"/>
    </source>
</evidence>
<protein>
    <recommendedName>
        <fullName evidence="2">RGS domain-containing protein</fullName>
    </recommendedName>
</protein>
<dbReference type="SUPFAM" id="SSF48097">
    <property type="entry name" value="Regulator of G-protein signaling, RGS"/>
    <property type="match status" value="1"/>
</dbReference>
<proteinExistence type="predicted"/>
<dbReference type="InterPro" id="IPR044926">
    <property type="entry name" value="RGS_subdomain_2"/>
</dbReference>
<dbReference type="SMART" id="SM00315">
    <property type="entry name" value="RGS"/>
    <property type="match status" value="1"/>
</dbReference>
<dbReference type="OrthoDB" id="10266999at2759"/>
<dbReference type="Proteomes" id="UP000078561">
    <property type="component" value="Unassembled WGS sequence"/>
</dbReference>
<evidence type="ECO:0000256" key="1">
    <source>
        <dbReference type="SAM" id="MobiDB-lite"/>
    </source>
</evidence>
<dbReference type="InterPro" id="IPR036305">
    <property type="entry name" value="RGS_sf"/>
</dbReference>
<feature type="domain" description="RGS" evidence="2">
    <location>
        <begin position="33"/>
        <end position="170"/>
    </location>
</feature>
<keyword evidence="4" id="KW-1185">Reference proteome</keyword>